<evidence type="ECO:0000313" key="3">
    <source>
        <dbReference type="Proteomes" id="UP000235703"/>
    </source>
</evidence>
<evidence type="ECO:0000259" key="1">
    <source>
        <dbReference type="Pfam" id="PF09339"/>
    </source>
</evidence>
<dbReference type="GO" id="GO:0006355">
    <property type="term" value="P:regulation of DNA-templated transcription"/>
    <property type="evidence" value="ECO:0007669"/>
    <property type="project" value="InterPro"/>
</dbReference>
<sequence>MRVRAALLQAYGLLAGGGAVDSAPTSTPDSLFPIRRWCGREDGHARVRHPSLDRALDARCPTWDSNVAVSRVGQLRRWRVSVVEEWEPLVSACQRARVYHEAVTVAAKEIELEAIGRFADAGVGVREIARMTQIPKSTVSRLMQDLPAAHRQLSRDRAGKPAALMESAREAILSGERS</sequence>
<dbReference type="Pfam" id="PF09339">
    <property type="entry name" value="HTH_IclR"/>
    <property type="match status" value="1"/>
</dbReference>
<accession>A0A2N6PEI3</accession>
<dbReference type="InterPro" id="IPR005471">
    <property type="entry name" value="Tscrpt_reg_IclR_N"/>
</dbReference>
<dbReference type="OrthoDB" id="7274111at2"/>
<dbReference type="Proteomes" id="UP000235703">
    <property type="component" value="Unassembled WGS sequence"/>
</dbReference>
<reference evidence="2 3" key="1">
    <citation type="submission" date="2017-09" db="EMBL/GenBank/DDBJ databases">
        <title>Bacterial strain isolated from the female urinary microbiota.</title>
        <authorList>
            <person name="Thomas-White K."/>
            <person name="Kumar N."/>
            <person name="Forster S."/>
            <person name="Putonti C."/>
            <person name="Lawley T."/>
            <person name="Wolfe A.J."/>
        </authorList>
    </citation>
    <scope>NUCLEOTIDE SEQUENCE [LARGE SCALE GENOMIC DNA]</scope>
    <source>
        <strain evidence="2 3">UMB0680</strain>
    </source>
</reference>
<keyword evidence="3" id="KW-1185">Reference proteome</keyword>
<dbReference type="GO" id="GO:0003677">
    <property type="term" value="F:DNA binding"/>
    <property type="evidence" value="ECO:0007669"/>
    <property type="project" value="InterPro"/>
</dbReference>
<name>A0A2N6PEI3_9MICO</name>
<gene>
    <name evidence="2" type="ORF">CJ198_13290</name>
</gene>
<dbReference type="EMBL" id="PNFZ01000010">
    <property type="protein sequence ID" value="PMB97087.1"/>
    <property type="molecule type" value="Genomic_DNA"/>
</dbReference>
<organism evidence="2 3">
    <name type="scientific">Brevibacterium luteolum</name>
    <dbReference type="NCBI Taxonomy" id="199591"/>
    <lineage>
        <taxon>Bacteria</taxon>
        <taxon>Bacillati</taxon>
        <taxon>Actinomycetota</taxon>
        <taxon>Actinomycetes</taxon>
        <taxon>Micrococcales</taxon>
        <taxon>Brevibacteriaceae</taxon>
        <taxon>Brevibacterium</taxon>
    </lineage>
</organism>
<dbReference type="InterPro" id="IPR036388">
    <property type="entry name" value="WH-like_DNA-bd_sf"/>
</dbReference>
<protein>
    <recommendedName>
        <fullName evidence="1">HTH iclR-type domain-containing protein</fullName>
    </recommendedName>
</protein>
<evidence type="ECO:0000313" key="2">
    <source>
        <dbReference type="EMBL" id="PMB97087.1"/>
    </source>
</evidence>
<comment type="caution">
    <text evidence="2">The sequence shown here is derived from an EMBL/GenBank/DDBJ whole genome shotgun (WGS) entry which is preliminary data.</text>
</comment>
<dbReference type="AlphaFoldDB" id="A0A2N6PEI3"/>
<feature type="domain" description="HTH iclR-type" evidence="1">
    <location>
        <begin position="120"/>
        <end position="146"/>
    </location>
</feature>
<dbReference type="Gene3D" id="1.10.10.10">
    <property type="entry name" value="Winged helix-like DNA-binding domain superfamily/Winged helix DNA-binding domain"/>
    <property type="match status" value="1"/>
</dbReference>
<proteinExistence type="predicted"/>